<comment type="subcellular location">
    <subcellularLocation>
        <location evidence="7">Cytoplasm</location>
    </subcellularLocation>
    <subcellularLocation>
        <location evidence="7">Mitochondrion outer membrane</location>
    </subcellularLocation>
</comment>
<comment type="caution">
    <text evidence="8">The sequence shown here is derived from an EMBL/GenBank/DDBJ whole genome shotgun (WGS) entry which is preliminary data.</text>
</comment>
<comment type="domain">
    <text evidence="7">Intact BH3 motif is required by BIK, BID, BAK, BAD and BAX for their pro-apoptotic activity and for their interaction with anti-apoptotic members of the Bcl-2 family.</text>
</comment>
<dbReference type="Gene3D" id="1.10.437.10">
    <property type="entry name" value="Blc2-like"/>
    <property type="match status" value="1"/>
</dbReference>
<dbReference type="Pfam" id="PF06393">
    <property type="entry name" value="BID"/>
    <property type="match status" value="1"/>
</dbReference>
<sequence>MNLHQEEEDSLETDGNNSYRECQMLAAQGGTEVDVNLCREIGAQLAILGDKLEREGRINQEIVSNLIDAMLNESLSEERFSKVVRSLVDNIPPGIEQEKAEVAIAMILTKKVASSVPALLQRFFQATSNLLQRNYLTCLQRLASQR</sequence>
<dbReference type="AlphaFoldDB" id="A0A8T2J624"/>
<dbReference type="InterPro" id="IPR036834">
    <property type="entry name" value="Bcl-2-like_sf"/>
</dbReference>
<comment type="function">
    <text evidence="7">Induces caspases and apoptosis. Counters the protective effect of BCL2.</text>
</comment>
<keyword evidence="4 7" id="KW-1000">Mitochondrion outer membrane</keyword>
<accession>A0A8T2J624</accession>
<protein>
    <recommendedName>
        <fullName evidence="1 7">BH3-interacting domain death agonist</fullName>
    </recommendedName>
</protein>
<comment type="subunit">
    <text evidence="7">Forms heterodimers either with the pro-apoptotic protein BAX or the anti-apoptotic protein BCL2.</text>
</comment>
<keyword evidence="3 7" id="KW-0053">Apoptosis</keyword>
<dbReference type="PANTHER" id="PTHR35447">
    <property type="entry name" value="BH3-INTERACTING DOMAIN DEATH AGONIST"/>
    <property type="match status" value="1"/>
</dbReference>
<evidence type="ECO:0000256" key="5">
    <source>
        <dbReference type="ARBA" id="ARBA00023128"/>
    </source>
</evidence>
<evidence type="ECO:0000256" key="3">
    <source>
        <dbReference type="ARBA" id="ARBA00022703"/>
    </source>
</evidence>
<dbReference type="GO" id="GO:0005741">
    <property type="term" value="C:mitochondrial outer membrane"/>
    <property type="evidence" value="ECO:0007669"/>
    <property type="project" value="UniProtKB-SubCell"/>
</dbReference>
<proteinExistence type="predicted"/>
<evidence type="ECO:0000256" key="1">
    <source>
        <dbReference type="ARBA" id="ARBA00015802"/>
    </source>
</evidence>
<evidence type="ECO:0000256" key="2">
    <source>
        <dbReference type="ARBA" id="ARBA00022490"/>
    </source>
</evidence>
<dbReference type="GO" id="GO:0005829">
    <property type="term" value="C:cytosol"/>
    <property type="evidence" value="ECO:0007669"/>
    <property type="project" value="UniProtKB-UniRule"/>
</dbReference>
<dbReference type="EMBL" id="JAACNH010000006">
    <property type="protein sequence ID" value="KAG8438750.1"/>
    <property type="molecule type" value="Genomic_DNA"/>
</dbReference>
<evidence type="ECO:0000256" key="7">
    <source>
        <dbReference type="PIRNR" id="PIRNR038018"/>
    </source>
</evidence>
<evidence type="ECO:0000313" key="9">
    <source>
        <dbReference type="Proteomes" id="UP000812440"/>
    </source>
</evidence>
<dbReference type="OrthoDB" id="9941774at2759"/>
<reference evidence="8" key="1">
    <citation type="thesis" date="2020" institute="ProQuest LLC" country="789 East Eisenhower Parkway, Ann Arbor, MI, USA">
        <title>Comparative Genomics and Chromosome Evolution.</title>
        <authorList>
            <person name="Mudd A.B."/>
        </authorList>
    </citation>
    <scope>NUCLEOTIDE SEQUENCE</scope>
    <source>
        <strain evidence="8">Female2</strain>
        <tissue evidence="8">Blood</tissue>
    </source>
</reference>
<dbReference type="InterPro" id="IPR010479">
    <property type="entry name" value="BID"/>
</dbReference>
<gene>
    <name evidence="8" type="ORF">GDO86_005082</name>
</gene>
<evidence type="ECO:0000256" key="6">
    <source>
        <dbReference type="ARBA" id="ARBA00023136"/>
    </source>
</evidence>
<organism evidence="8 9">
    <name type="scientific">Hymenochirus boettgeri</name>
    <name type="common">Congo dwarf clawed frog</name>
    <dbReference type="NCBI Taxonomy" id="247094"/>
    <lineage>
        <taxon>Eukaryota</taxon>
        <taxon>Metazoa</taxon>
        <taxon>Chordata</taxon>
        <taxon>Craniata</taxon>
        <taxon>Vertebrata</taxon>
        <taxon>Euteleostomi</taxon>
        <taxon>Amphibia</taxon>
        <taxon>Batrachia</taxon>
        <taxon>Anura</taxon>
        <taxon>Pipoidea</taxon>
        <taxon>Pipidae</taxon>
        <taxon>Pipinae</taxon>
        <taxon>Hymenochirus</taxon>
    </lineage>
</organism>
<dbReference type="GO" id="GO:2001238">
    <property type="term" value="P:positive regulation of extrinsic apoptotic signaling pathway"/>
    <property type="evidence" value="ECO:0007669"/>
    <property type="project" value="UniProtKB-UniRule"/>
</dbReference>
<keyword evidence="9" id="KW-1185">Reference proteome</keyword>
<evidence type="ECO:0000256" key="4">
    <source>
        <dbReference type="ARBA" id="ARBA00022787"/>
    </source>
</evidence>
<dbReference type="GO" id="GO:0090200">
    <property type="term" value="P:positive regulation of release of cytochrome c from mitochondria"/>
    <property type="evidence" value="ECO:0007669"/>
    <property type="project" value="TreeGrafter"/>
</dbReference>
<dbReference type="PIRSF" id="PIRSF038018">
    <property type="entry name" value="BID"/>
    <property type="match status" value="1"/>
</dbReference>
<keyword evidence="2 7" id="KW-0963">Cytoplasm</keyword>
<name>A0A8T2J624_9PIPI</name>
<dbReference type="GO" id="GO:2001244">
    <property type="term" value="P:positive regulation of intrinsic apoptotic signaling pathway"/>
    <property type="evidence" value="ECO:0007669"/>
    <property type="project" value="UniProtKB-UniRule"/>
</dbReference>
<dbReference type="GO" id="GO:0008637">
    <property type="term" value="P:apoptotic mitochondrial changes"/>
    <property type="evidence" value="ECO:0007669"/>
    <property type="project" value="UniProtKB-UniRule"/>
</dbReference>
<dbReference type="SUPFAM" id="SSF56854">
    <property type="entry name" value="Bcl-2 inhibitors of programmed cell death"/>
    <property type="match status" value="1"/>
</dbReference>
<dbReference type="Proteomes" id="UP000812440">
    <property type="component" value="Chromosome 3"/>
</dbReference>
<evidence type="ECO:0000313" key="8">
    <source>
        <dbReference type="EMBL" id="KAG8438750.1"/>
    </source>
</evidence>
<keyword evidence="6 7" id="KW-0472">Membrane</keyword>
<keyword evidence="5" id="KW-0496">Mitochondrion</keyword>
<dbReference type="PANTHER" id="PTHR35447:SF1">
    <property type="entry name" value="BH3-INTERACTING DOMAIN DEATH AGONIST"/>
    <property type="match status" value="1"/>
</dbReference>